<dbReference type="PANTHER" id="PTHR30329">
    <property type="entry name" value="STATOR ELEMENT OF FLAGELLAR MOTOR COMPLEX"/>
    <property type="match status" value="1"/>
</dbReference>
<organism evidence="8 9">
    <name type="scientific">Paracidovorax wautersii</name>
    <dbReference type="NCBI Taxonomy" id="1177982"/>
    <lineage>
        <taxon>Bacteria</taxon>
        <taxon>Pseudomonadati</taxon>
        <taxon>Pseudomonadota</taxon>
        <taxon>Betaproteobacteria</taxon>
        <taxon>Burkholderiales</taxon>
        <taxon>Comamonadaceae</taxon>
        <taxon>Paracidovorax</taxon>
    </lineage>
</organism>
<dbReference type="CDD" id="cd07185">
    <property type="entry name" value="OmpA_C-like"/>
    <property type="match status" value="1"/>
</dbReference>
<feature type="region of interest" description="Disordered" evidence="5">
    <location>
        <begin position="188"/>
        <end position="222"/>
    </location>
</feature>
<dbReference type="Proteomes" id="UP001267710">
    <property type="component" value="Unassembled WGS sequence"/>
</dbReference>
<dbReference type="PROSITE" id="PS51123">
    <property type="entry name" value="OMPA_2"/>
    <property type="match status" value="1"/>
</dbReference>
<evidence type="ECO:0000259" key="7">
    <source>
        <dbReference type="PROSITE" id="PS51123"/>
    </source>
</evidence>
<sequence length="237" mass="24936">MRGAPWQRRLATALLAGSACAAAVAQGLLVERSGRPLAQAPTALQPVAEAPRTQLSPQNVQGGLSPQGPATRLQPQAGPATVLREAEVPAARLAQTRALLAELKAQPTPQQAISVDLPADVLFDFDQATLRPDAAAPLDKAAELIKSYAQAPLQVVGHTDSKGTDAYNDDLSLRRAHTVAQALQQRTARLPQALGRGEREPVAPNATPDGRDDPQGRQRNRRVQILIGALPGAGARN</sequence>
<dbReference type="PANTHER" id="PTHR30329:SF21">
    <property type="entry name" value="LIPOPROTEIN YIAD-RELATED"/>
    <property type="match status" value="1"/>
</dbReference>
<proteinExistence type="predicted"/>
<dbReference type="EMBL" id="JAVIZX010000001">
    <property type="protein sequence ID" value="MDR6214608.1"/>
    <property type="molecule type" value="Genomic_DNA"/>
</dbReference>
<dbReference type="SUPFAM" id="SSF103088">
    <property type="entry name" value="OmpA-like"/>
    <property type="match status" value="1"/>
</dbReference>
<evidence type="ECO:0000256" key="1">
    <source>
        <dbReference type="ARBA" id="ARBA00004442"/>
    </source>
</evidence>
<dbReference type="PRINTS" id="PR01021">
    <property type="entry name" value="OMPADOMAIN"/>
</dbReference>
<evidence type="ECO:0000256" key="6">
    <source>
        <dbReference type="SAM" id="SignalP"/>
    </source>
</evidence>
<evidence type="ECO:0000256" key="3">
    <source>
        <dbReference type="ARBA" id="ARBA00023237"/>
    </source>
</evidence>
<keyword evidence="6" id="KW-0732">Signal</keyword>
<gene>
    <name evidence="8" type="ORF">QE399_002297</name>
</gene>
<comment type="caution">
    <text evidence="8">The sequence shown here is derived from an EMBL/GenBank/DDBJ whole genome shotgun (WGS) entry which is preliminary data.</text>
</comment>
<name>A0ABU1IBL6_9BURK</name>
<keyword evidence="2 4" id="KW-0472">Membrane</keyword>
<dbReference type="InterPro" id="IPR050330">
    <property type="entry name" value="Bact_OuterMem_StrucFunc"/>
</dbReference>
<evidence type="ECO:0000256" key="5">
    <source>
        <dbReference type="SAM" id="MobiDB-lite"/>
    </source>
</evidence>
<dbReference type="PROSITE" id="PS51257">
    <property type="entry name" value="PROKAR_LIPOPROTEIN"/>
    <property type="match status" value="1"/>
</dbReference>
<evidence type="ECO:0000313" key="8">
    <source>
        <dbReference type="EMBL" id="MDR6214608.1"/>
    </source>
</evidence>
<keyword evidence="3" id="KW-0998">Cell outer membrane</keyword>
<evidence type="ECO:0000256" key="4">
    <source>
        <dbReference type="PROSITE-ProRule" id="PRU00473"/>
    </source>
</evidence>
<dbReference type="InterPro" id="IPR006665">
    <property type="entry name" value="OmpA-like"/>
</dbReference>
<feature type="chain" id="PRO_5045724440" evidence="6">
    <location>
        <begin position="22"/>
        <end position="237"/>
    </location>
</feature>
<dbReference type="InterPro" id="IPR036737">
    <property type="entry name" value="OmpA-like_sf"/>
</dbReference>
<evidence type="ECO:0000256" key="2">
    <source>
        <dbReference type="ARBA" id="ARBA00023136"/>
    </source>
</evidence>
<reference evidence="8 9" key="1">
    <citation type="submission" date="2023-08" db="EMBL/GenBank/DDBJ databases">
        <title>Functional and genomic diversity of the sorghum phyllosphere microbiome.</title>
        <authorList>
            <person name="Shade A."/>
        </authorList>
    </citation>
    <scope>NUCLEOTIDE SEQUENCE [LARGE SCALE GENOMIC DNA]</scope>
    <source>
        <strain evidence="8 9">SORGH_AS_0335</strain>
    </source>
</reference>
<dbReference type="RefSeq" id="WP_309828880.1">
    <property type="nucleotide sequence ID" value="NZ_JAVIZX010000001.1"/>
</dbReference>
<comment type="subcellular location">
    <subcellularLocation>
        <location evidence="1">Cell outer membrane</location>
    </subcellularLocation>
</comment>
<keyword evidence="9" id="KW-1185">Reference proteome</keyword>
<dbReference type="InterPro" id="IPR006664">
    <property type="entry name" value="OMP_bac"/>
</dbReference>
<dbReference type="Gene3D" id="3.30.1330.60">
    <property type="entry name" value="OmpA-like domain"/>
    <property type="match status" value="1"/>
</dbReference>
<dbReference type="Pfam" id="PF00691">
    <property type="entry name" value="OmpA"/>
    <property type="match status" value="1"/>
</dbReference>
<evidence type="ECO:0000313" key="9">
    <source>
        <dbReference type="Proteomes" id="UP001267710"/>
    </source>
</evidence>
<protein>
    <submittedName>
        <fullName evidence="8">Outer membrane protein OmpA-like peptidoglycan-associated protein</fullName>
    </submittedName>
</protein>
<feature type="signal peptide" evidence="6">
    <location>
        <begin position="1"/>
        <end position="21"/>
    </location>
</feature>
<feature type="compositionally biased region" description="Polar residues" evidence="5">
    <location>
        <begin position="53"/>
        <end position="64"/>
    </location>
</feature>
<feature type="region of interest" description="Disordered" evidence="5">
    <location>
        <begin position="50"/>
        <end position="78"/>
    </location>
</feature>
<feature type="domain" description="OmpA-like" evidence="7">
    <location>
        <begin position="110"/>
        <end position="231"/>
    </location>
</feature>
<accession>A0ABU1IBL6</accession>